<dbReference type="GO" id="GO:0006508">
    <property type="term" value="P:proteolysis"/>
    <property type="evidence" value="ECO:0007669"/>
    <property type="project" value="UniProtKB-KW"/>
</dbReference>
<dbReference type="GO" id="GO:0004252">
    <property type="term" value="F:serine-type endopeptidase activity"/>
    <property type="evidence" value="ECO:0007669"/>
    <property type="project" value="InterPro"/>
</dbReference>
<evidence type="ECO:0000259" key="5">
    <source>
        <dbReference type="PROSITE" id="PS50106"/>
    </source>
</evidence>
<evidence type="ECO:0000256" key="3">
    <source>
        <dbReference type="SAM" id="MobiDB-lite"/>
    </source>
</evidence>
<dbReference type="InterPro" id="IPR001940">
    <property type="entry name" value="Peptidase_S1C"/>
</dbReference>
<dbReference type="PRINTS" id="PR00834">
    <property type="entry name" value="PROTEASES2C"/>
</dbReference>
<evidence type="ECO:0000313" key="6">
    <source>
        <dbReference type="EMBL" id="OEJ74962.1"/>
    </source>
</evidence>
<organism evidence="6">
    <name type="scientific">Desertifilum tharense IPPAS B-1220</name>
    <dbReference type="NCBI Taxonomy" id="1781255"/>
    <lineage>
        <taxon>Bacteria</taxon>
        <taxon>Bacillati</taxon>
        <taxon>Cyanobacteriota</taxon>
        <taxon>Cyanophyceae</taxon>
        <taxon>Desertifilales</taxon>
        <taxon>Desertifilaceae</taxon>
        <taxon>Desertifilum</taxon>
    </lineage>
</organism>
<sequence length="328" mass="34350">MQIKRFLLCAASFGLIATPNMAIASSPPIVLAQFQGEEQTSINVYQAASPAVVTIRAGRGSGSGSIISAEGLILTNEHVIRDSGNGQVTVRTPNGRSYTGAVIATDRRNDLALVRLLNTQGERFPTIPLANADGIRVGQQVFAIGSPFGLSGTLTRGILSRIGRDGDLQTDASLNPGNSGGPLLNSRGELIGVNKAILSPDGRSNSGIGFATSATIARDFITQNANRPVPSGAVARQPTPSSPAQRSSTPNSPRLGVTVDGRNLTVLEVEPGSVAATIGLRRGDRIVAINQRRLTGVGDLQTFLDSRPNSALLTVSRNNRLANVRVRF</sequence>
<evidence type="ECO:0000256" key="4">
    <source>
        <dbReference type="SAM" id="SignalP"/>
    </source>
</evidence>
<feature type="chain" id="PRO_5009184331" evidence="4">
    <location>
        <begin position="25"/>
        <end position="328"/>
    </location>
</feature>
<dbReference type="SMART" id="SM00228">
    <property type="entry name" value="PDZ"/>
    <property type="match status" value="1"/>
</dbReference>
<dbReference type="InterPro" id="IPR036034">
    <property type="entry name" value="PDZ_sf"/>
</dbReference>
<dbReference type="InterPro" id="IPR051201">
    <property type="entry name" value="Chloro_Bact_Ser_Proteases"/>
</dbReference>
<reference evidence="6" key="1">
    <citation type="submission" date="2016-09" db="EMBL/GenBank/DDBJ databases">
        <title>Draft genome of thermotolerant cyanobacterium Desertifilum sp. strain IPPAS B-1220.</title>
        <authorList>
            <person name="Sinetova M.A."/>
            <person name="Bolakhan K."/>
            <person name="Zayadan B.K."/>
            <person name="Mironov K.S."/>
            <person name="Ustinova V."/>
            <person name="Kupriyanova E.V."/>
            <person name="Sidorov R.A."/>
            <person name="Skrypnik A.N."/>
            <person name="Gogoleva N.E."/>
            <person name="Gogolev Y.V."/>
            <person name="Los D.A."/>
        </authorList>
    </citation>
    <scope>NUCLEOTIDE SEQUENCE [LARGE SCALE GENOMIC DNA]</scope>
    <source>
        <strain evidence="6">IPPAS B-1220</strain>
    </source>
</reference>
<dbReference type="InterPro" id="IPR041489">
    <property type="entry name" value="PDZ_6"/>
</dbReference>
<dbReference type="Pfam" id="PF13365">
    <property type="entry name" value="Trypsin_2"/>
    <property type="match status" value="1"/>
</dbReference>
<dbReference type="Gene3D" id="2.40.10.120">
    <property type="match status" value="1"/>
</dbReference>
<dbReference type="InterPro" id="IPR001478">
    <property type="entry name" value="PDZ"/>
</dbReference>
<dbReference type="EMBL" id="MJGC01000058">
    <property type="protein sequence ID" value="OEJ74962.1"/>
    <property type="molecule type" value="Genomic_DNA"/>
</dbReference>
<evidence type="ECO:0000256" key="2">
    <source>
        <dbReference type="ARBA" id="ARBA00022801"/>
    </source>
</evidence>
<dbReference type="Gene3D" id="2.30.42.10">
    <property type="match status" value="1"/>
</dbReference>
<feature type="region of interest" description="Disordered" evidence="3">
    <location>
        <begin position="225"/>
        <end position="258"/>
    </location>
</feature>
<dbReference type="SUPFAM" id="SSF50156">
    <property type="entry name" value="PDZ domain-like"/>
    <property type="match status" value="1"/>
</dbReference>
<dbReference type="PANTHER" id="PTHR43343">
    <property type="entry name" value="PEPTIDASE S12"/>
    <property type="match status" value="1"/>
</dbReference>
<keyword evidence="1 6" id="KW-0645">Protease</keyword>
<evidence type="ECO:0000256" key="1">
    <source>
        <dbReference type="ARBA" id="ARBA00022670"/>
    </source>
</evidence>
<feature type="domain" description="PDZ" evidence="5">
    <location>
        <begin position="241"/>
        <end position="319"/>
    </location>
</feature>
<dbReference type="OrthoDB" id="453472at2"/>
<proteinExistence type="predicted"/>
<dbReference type="PANTHER" id="PTHR43343:SF3">
    <property type="entry name" value="PROTEASE DO-LIKE 8, CHLOROPLASTIC"/>
    <property type="match status" value="1"/>
</dbReference>
<dbReference type="InterPro" id="IPR009003">
    <property type="entry name" value="Peptidase_S1_PA"/>
</dbReference>
<comment type="caution">
    <text evidence="6">The sequence shown here is derived from an EMBL/GenBank/DDBJ whole genome shotgun (WGS) entry which is preliminary data.</text>
</comment>
<dbReference type="STRING" id="1781255.BH720_12130"/>
<dbReference type="RefSeq" id="WP_069967471.1">
    <property type="nucleotide sequence ID" value="NZ_CM124774.1"/>
</dbReference>
<keyword evidence="2" id="KW-0378">Hydrolase</keyword>
<dbReference type="PROSITE" id="PS50106">
    <property type="entry name" value="PDZ"/>
    <property type="match status" value="1"/>
</dbReference>
<accession>A0A1E5QJV6</accession>
<gene>
    <name evidence="6" type="ORF">BH720_12130</name>
</gene>
<feature type="compositionally biased region" description="Polar residues" evidence="3">
    <location>
        <begin position="238"/>
        <end position="252"/>
    </location>
</feature>
<protein>
    <submittedName>
        <fullName evidence="6">Serine protease</fullName>
    </submittedName>
</protein>
<dbReference type="Pfam" id="PF17820">
    <property type="entry name" value="PDZ_6"/>
    <property type="match status" value="1"/>
</dbReference>
<dbReference type="AlphaFoldDB" id="A0A1E5QJV6"/>
<name>A0A1E5QJV6_9CYAN</name>
<dbReference type="SUPFAM" id="SSF50494">
    <property type="entry name" value="Trypsin-like serine proteases"/>
    <property type="match status" value="1"/>
</dbReference>
<keyword evidence="4" id="KW-0732">Signal</keyword>
<feature type="signal peptide" evidence="4">
    <location>
        <begin position="1"/>
        <end position="24"/>
    </location>
</feature>